<dbReference type="Gene3D" id="3.40.50.620">
    <property type="entry name" value="HUPs"/>
    <property type="match status" value="1"/>
</dbReference>
<comment type="subcellular location">
    <subcellularLocation>
        <location evidence="1">Mitochondrion matrix</location>
    </subcellularLocation>
</comment>
<name>A0A9N8V2F5_9GLOM</name>
<dbReference type="OrthoDB" id="10069473at2759"/>
<dbReference type="GO" id="GO:0005524">
    <property type="term" value="F:ATP binding"/>
    <property type="evidence" value="ECO:0007669"/>
    <property type="project" value="UniProtKB-KW"/>
</dbReference>
<dbReference type="InterPro" id="IPR002305">
    <property type="entry name" value="aa-tRNA-synth_Ic"/>
</dbReference>
<dbReference type="GO" id="GO:0005759">
    <property type="term" value="C:mitochondrial matrix"/>
    <property type="evidence" value="ECO:0007669"/>
    <property type="project" value="UniProtKB-SubCell"/>
</dbReference>
<evidence type="ECO:0000313" key="14">
    <source>
        <dbReference type="EMBL" id="CAG8440189.1"/>
    </source>
</evidence>
<dbReference type="Proteomes" id="UP000789570">
    <property type="component" value="Unassembled WGS sequence"/>
</dbReference>
<dbReference type="GO" id="GO:0070183">
    <property type="term" value="P:mitochondrial tryptophanyl-tRNA aminoacylation"/>
    <property type="evidence" value="ECO:0007669"/>
    <property type="project" value="TreeGrafter"/>
</dbReference>
<dbReference type="FunFam" id="3.40.50.620:FF:000082">
    <property type="entry name" value="MSW1p Mitochondrial tryptophanyl-tRNA synthetase"/>
    <property type="match status" value="1"/>
</dbReference>
<feature type="domain" description="CID" evidence="13">
    <location>
        <begin position="1"/>
        <end position="133"/>
    </location>
</feature>
<keyword evidence="8" id="KW-0030">Aminoacyl-tRNA synthetase</keyword>
<comment type="caution">
    <text evidence="14">The sequence shown here is derived from an EMBL/GenBank/DDBJ whole genome shotgun (WGS) entry which is preliminary data.</text>
</comment>
<dbReference type="SUPFAM" id="SSF52374">
    <property type="entry name" value="Nucleotidylyl transferase"/>
    <property type="match status" value="1"/>
</dbReference>
<comment type="catalytic activity">
    <reaction evidence="10">
        <text>tRNA(Trp) + L-tryptophan + ATP = L-tryptophyl-tRNA(Trp) + AMP + diphosphate + H(+)</text>
        <dbReference type="Rhea" id="RHEA:24080"/>
        <dbReference type="Rhea" id="RHEA-COMP:9671"/>
        <dbReference type="Rhea" id="RHEA-COMP:9705"/>
        <dbReference type="ChEBI" id="CHEBI:15378"/>
        <dbReference type="ChEBI" id="CHEBI:30616"/>
        <dbReference type="ChEBI" id="CHEBI:33019"/>
        <dbReference type="ChEBI" id="CHEBI:57912"/>
        <dbReference type="ChEBI" id="CHEBI:78442"/>
        <dbReference type="ChEBI" id="CHEBI:78535"/>
        <dbReference type="ChEBI" id="CHEBI:456215"/>
        <dbReference type="EC" id="6.1.1.2"/>
    </reaction>
</comment>
<evidence type="ECO:0000313" key="15">
    <source>
        <dbReference type="Proteomes" id="UP000789570"/>
    </source>
</evidence>
<evidence type="ECO:0000256" key="12">
    <source>
        <dbReference type="SAM" id="MobiDB-lite"/>
    </source>
</evidence>
<evidence type="ECO:0000259" key="13">
    <source>
        <dbReference type="PROSITE" id="PS51391"/>
    </source>
</evidence>
<proteinExistence type="inferred from homology"/>
<evidence type="ECO:0000256" key="4">
    <source>
        <dbReference type="ARBA" id="ARBA00022598"/>
    </source>
</evidence>
<dbReference type="InterPro" id="IPR050203">
    <property type="entry name" value="Trp-tRNA_synthetase"/>
</dbReference>
<evidence type="ECO:0000256" key="7">
    <source>
        <dbReference type="ARBA" id="ARBA00022917"/>
    </source>
</evidence>
<evidence type="ECO:0000256" key="8">
    <source>
        <dbReference type="ARBA" id="ARBA00023146"/>
    </source>
</evidence>
<dbReference type="InterPro" id="IPR024109">
    <property type="entry name" value="Trp-tRNA-ligase_bac-type"/>
</dbReference>
<feature type="compositionally biased region" description="Low complexity" evidence="12">
    <location>
        <begin position="361"/>
        <end position="373"/>
    </location>
</feature>
<dbReference type="PANTHER" id="PTHR43766">
    <property type="entry name" value="TRYPTOPHAN--TRNA LIGASE, MITOCHONDRIAL"/>
    <property type="match status" value="1"/>
</dbReference>
<dbReference type="InterPro" id="IPR002306">
    <property type="entry name" value="Trp-tRNA-ligase"/>
</dbReference>
<feature type="region of interest" description="Disordered" evidence="12">
    <location>
        <begin position="291"/>
        <end position="313"/>
    </location>
</feature>
<evidence type="ECO:0000256" key="11">
    <source>
        <dbReference type="ARBA" id="ARBA00069760"/>
    </source>
</evidence>
<dbReference type="PROSITE" id="PS51391">
    <property type="entry name" value="CID"/>
    <property type="match status" value="1"/>
</dbReference>
<organism evidence="14 15">
    <name type="scientific">Funneliformis caledonium</name>
    <dbReference type="NCBI Taxonomy" id="1117310"/>
    <lineage>
        <taxon>Eukaryota</taxon>
        <taxon>Fungi</taxon>
        <taxon>Fungi incertae sedis</taxon>
        <taxon>Mucoromycota</taxon>
        <taxon>Glomeromycotina</taxon>
        <taxon>Glomeromycetes</taxon>
        <taxon>Glomerales</taxon>
        <taxon>Glomeraceae</taxon>
        <taxon>Funneliformis</taxon>
    </lineage>
</organism>
<dbReference type="GO" id="GO:0004830">
    <property type="term" value="F:tryptophan-tRNA ligase activity"/>
    <property type="evidence" value="ECO:0007669"/>
    <property type="project" value="UniProtKB-EC"/>
</dbReference>
<dbReference type="InterPro" id="IPR001412">
    <property type="entry name" value="aa-tRNA-synth_I_CS"/>
</dbReference>
<keyword evidence="7" id="KW-0648">Protein biosynthesis</keyword>
<keyword evidence="15" id="KW-1185">Reference proteome</keyword>
<dbReference type="Gene3D" id="1.25.40.90">
    <property type="match status" value="1"/>
</dbReference>
<dbReference type="EMBL" id="CAJVPQ010000046">
    <property type="protein sequence ID" value="CAG8440189.1"/>
    <property type="molecule type" value="Genomic_DNA"/>
</dbReference>
<evidence type="ECO:0000256" key="3">
    <source>
        <dbReference type="ARBA" id="ARBA00013161"/>
    </source>
</evidence>
<evidence type="ECO:0000256" key="5">
    <source>
        <dbReference type="ARBA" id="ARBA00022741"/>
    </source>
</evidence>
<dbReference type="CDD" id="cd00806">
    <property type="entry name" value="TrpRS_core"/>
    <property type="match status" value="1"/>
</dbReference>
<dbReference type="InterPro" id="IPR008942">
    <property type="entry name" value="ENTH_VHS"/>
</dbReference>
<dbReference type="NCBIfam" id="TIGR00233">
    <property type="entry name" value="trpS"/>
    <property type="match status" value="1"/>
</dbReference>
<evidence type="ECO:0000256" key="1">
    <source>
        <dbReference type="ARBA" id="ARBA00004305"/>
    </source>
</evidence>
<dbReference type="EC" id="6.1.1.2" evidence="3"/>
<dbReference type="PRINTS" id="PR01039">
    <property type="entry name" value="TRNASYNTHTRP"/>
</dbReference>
<dbReference type="PROSITE" id="PS00178">
    <property type="entry name" value="AA_TRNA_LIGASE_I"/>
    <property type="match status" value="1"/>
</dbReference>
<evidence type="ECO:0000256" key="6">
    <source>
        <dbReference type="ARBA" id="ARBA00022840"/>
    </source>
</evidence>
<keyword evidence="5" id="KW-0547">Nucleotide-binding</keyword>
<dbReference type="HAMAP" id="MF_00140_B">
    <property type="entry name" value="Trp_tRNA_synth_B"/>
    <property type="match status" value="1"/>
</dbReference>
<dbReference type="InterPro" id="IPR006569">
    <property type="entry name" value="CID_dom"/>
</dbReference>
<dbReference type="SMART" id="SM00582">
    <property type="entry name" value="RPR"/>
    <property type="match status" value="1"/>
</dbReference>
<evidence type="ECO:0000256" key="2">
    <source>
        <dbReference type="ARBA" id="ARBA00005594"/>
    </source>
</evidence>
<dbReference type="CDD" id="cd16981">
    <property type="entry name" value="CID_RPRD_like"/>
    <property type="match status" value="1"/>
</dbReference>
<keyword evidence="6" id="KW-0067">ATP-binding</keyword>
<accession>A0A9N8V2F5</accession>
<dbReference type="Pfam" id="PF04818">
    <property type="entry name" value="CID"/>
    <property type="match status" value="1"/>
</dbReference>
<reference evidence="14" key="1">
    <citation type="submission" date="2021-06" db="EMBL/GenBank/DDBJ databases">
        <authorList>
            <person name="Kallberg Y."/>
            <person name="Tangrot J."/>
            <person name="Rosling A."/>
        </authorList>
    </citation>
    <scope>NUCLEOTIDE SEQUENCE</scope>
    <source>
        <strain evidence="14">UK204</strain>
    </source>
</reference>
<feature type="region of interest" description="Disordered" evidence="12">
    <location>
        <begin position="361"/>
        <end position="396"/>
    </location>
</feature>
<dbReference type="Pfam" id="PF00579">
    <property type="entry name" value="tRNA-synt_1b"/>
    <property type="match status" value="1"/>
</dbReference>
<evidence type="ECO:0000256" key="10">
    <source>
        <dbReference type="ARBA" id="ARBA00049929"/>
    </source>
</evidence>
<feature type="region of interest" description="Disordered" evidence="12">
    <location>
        <begin position="136"/>
        <end position="164"/>
    </location>
</feature>
<evidence type="ECO:0000256" key="9">
    <source>
        <dbReference type="ARBA" id="ARBA00030268"/>
    </source>
</evidence>
<dbReference type="SUPFAM" id="SSF48464">
    <property type="entry name" value="ENTH/VHS domain"/>
    <property type="match status" value="1"/>
</dbReference>
<comment type="similarity">
    <text evidence="2">Belongs to the class-I aminoacyl-tRNA synthetase family.</text>
</comment>
<dbReference type="FunFam" id="1.10.240.10:FF:000002">
    <property type="entry name" value="Tryptophan--tRNA ligase"/>
    <property type="match status" value="1"/>
</dbReference>
<sequence length="745" mass="85041">MSAYSEEVLISKLNKLVDTQESISLLSQWFMYHRRHVATSVDIWNRELRKASSARKVSFIYLCNDVCQNSRRKGPEFVREFRKVLPDAIEHTYRHATADVQNKIRRVVNIWEEREVFDKDFLDELRRKFAGTNSSLPGSSIAKRQVDKQTKAGTSISPPPGRSDIAKLVSTTHTIVDMESIIQEYGRKVAKLWTEIMEAEEKPGPSILSQQLDYLLRVLIEQKNLITRNISNRTQFIIQMKEIIAQEEMKLRIDNKTLLDTQSKINEAKECSEQLKAITEFPTITIMDEHNKQQQQTQRIPEIKREESSENNNSFYDPTTHLILPPTSFAADILPPSETQLFGDSLINNYLQLPYQTTSISSSISNSPAPSNTSDEHSDPLRNYVGTTRDDGKKETPIHQKITFSGIQPTGTPHLGNYLGAIKNWVTLQKNKSETELILYSIVDLHALTIIPRDAKLLQKSKIEMTIILMACGIDPKKCLIFEQSKVSAHSELSWILSCITPIGWLSRMTQWKTKFQEQKNVKLTENIDITRGMDLGLFGLFAYPVLQAADILLYKSTHVPVGDDQIQHLELTRDLADKFNKLYKRNVFPLPQTILVPANRILSLKDPLKKMSKSTPLEYSRINLTDSPENISQKIKRAITDSQEGISYSPDTRPGISNLINIYSSFTGLTIEQVVNEYKNSDNKKFKESVVDVIVQNLQPIQKEVEKLKKEEGYVNCILEDGAKKANEIAKRNFEEICKVIGLR</sequence>
<protein>
    <recommendedName>
        <fullName evidence="11">Tryptophan--tRNA ligase, mitochondrial</fullName>
        <ecNumber evidence="3">6.1.1.2</ecNumber>
    </recommendedName>
    <alternativeName>
        <fullName evidence="9">Tryptophanyl-tRNA synthetase</fullName>
    </alternativeName>
</protein>
<dbReference type="InterPro" id="IPR014729">
    <property type="entry name" value="Rossmann-like_a/b/a_fold"/>
</dbReference>
<dbReference type="Gene3D" id="1.10.240.10">
    <property type="entry name" value="Tyrosyl-Transfer RNA Synthetase"/>
    <property type="match status" value="1"/>
</dbReference>
<dbReference type="AlphaFoldDB" id="A0A9N8V2F5"/>
<gene>
    <name evidence="14" type="ORF">FCALED_LOCUS465</name>
</gene>
<keyword evidence="4" id="KW-0436">Ligase</keyword>
<dbReference type="PANTHER" id="PTHR43766:SF1">
    <property type="entry name" value="TRYPTOPHAN--TRNA LIGASE, MITOCHONDRIAL"/>
    <property type="match status" value="1"/>
</dbReference>